<reference evidence="1" key="1">
    <citation type="submission" date="2023-07" db="EMBL/GenBank/DDBJ databases">
        <title>Genome content predicts the carbon catabolic preferences of heterotrophic bacteria.</title>
        <authorList>
            <person name="Gralka M."/>
        </authorList>
    </citation>
    <scope>NUCLEOTIDE SEQUENCE</scope>
    <source>
        <strain evidence="1">6E02</strain>
    </source>
</reference>
<sequence length="174" mass="19381">MNIEDIKKAFYERLGSMSREERIAHVLGSEPTGLIEALSVEKVQELAFQSENSYLTRTVIHRAAYNPFESLVDIVPSIDSCKRMLIEVASQGLEVPEESKLVPIKARNYSSVALNSGLSQVVDLANSINNLGNCELPKKYSYDNDAQISEFELNEKLFFINGKMVNSEDAGVAF</sequence>
<accession>A0AB35MVU3</accession>
<dbReference type="AlphaFoldDB" id="A0AB35MVU3"/>
<protein>
    <submittedName>
        <fullName evidence="1">Uncharacterized protein</fullName>
    </submittedName>
</protein>
<name>A0AB35MVU3_VIBSP</name>
<gene>
    <name evidence="1" type="ORF">Q8W42_07375</name>
</gene>
<organism evidence="1 2">
    <name type="scientific">Vibrio splendidus</name>
    <dbReference type="NCBI Taxonomy" id="29497"/>
    <lineage>
        <taxon>Bacteria</taxon>
        <taxon>Pseudomonadati</taxon>
        <taxon>Pseudomonadota</taxon>
        <taxon>Gammaproteobacteria</taxon>
        <taxon>Vibrionales</taxon>
        <taxon>Vibrionaceae</taxon>
        <taxon>Vibrio</taxon>
    </lineage>
</organism>
<dbReference type="RefSeq" id="WP_102560165.1">
    <property type="nucleotide sequence ID" value="NZ_CAWNUI010000002.1"/>
</dbReference>
<comment type="caution">
    <text evidence="1">The sequence shown here is derived from an EMBL/GenBank/DDBJ whole genome shotgun (WGS) entry which is preliminary data.</text>
</comment>
<dbReference type="EMBL" id="JAUYVL010000003">
    <property type="protein sequence ID" value="MDP2500523.1"/>
    <property type="molecule type" value="Genomic_DNA"/>
</dbReference>
<evidence type="ECO:0000313" key="1">
    <source>
        <dbReference type="EMBL" id="MDP2500523.1"/>
    </source>
</evidence>
<dbReference type="Proteomes" id="UP001177935">
    <property type="component" value="Unassembled WGS sequence"/>
</dbReference>
<evidence type="ECO:0000313" key="2">
    <source>
        <dbReference type="Proteomes" id="UP001177935"/>
    </source>
</evidence>
<proteinExistence type="predicted"/>